<keyword evidence="1" id="KW-1133">Transmembrane helix</keyword>
<evidence type="ECO:0000256" key="1">
    <source>
        <dbReference type="SAM" id="Phobius"/>
    </source>
</evidence>
<keyword evidence="3" id="KW-1185">Reference proteome</keyword>
<feature type="transmembrane region" description="Helical" evidence="1">
    <location>
        <begin position="34"/>
        <end position="52"/>
    </location>
</feature>
<reference evidence="2" key="2">
    <citation type="submission" date="2021-02" db="EMBL/GenBank/DDBJ databases">
        <authorList>
            <person name="Kimball J.A."/>
            <person name="Haas M.W."/>
            <person name="Macchietto M."/>
            <person name="Kono T."/>
            <person name="Duquette J."/>
            <person name="Shao M."/>
        </authorList>
    </citation>
    <scope>NUCLEOTIDE SEQUENCE</scope>
    <source>
        <tissue evidence="2">Fresh leaf tissue</tissue>
    </source>
</reference>
<sequence>MSGTYFPSSRFLMGNLFPRSLVLASISYKKSTSATLFGILMSSTSLYAFLITDNSGDRHRYLIGYTLSSKK</sequence>
<evidence type="ECO:0000313" key="2">
    <source>
        <dbReference type="EMBL" id="KAG8068836.1"/>
    </source>
</evidence>
<reference evidence="2" key="1">
    <citation type="journal article" date="2021" name="bioRxiv">
        <title>Whole Genome Assembly and Annotation of Northern Wild Rice, Zizania palustris L., Supports a Whole Genome Duplication in the Zizania Genus.</title>
        <authorList>
            <person name="Haas M."/>
            <person name="Kono T."/>
            <person name="Macchietto M."/>
            <person name="Millas R."/>
            <person name="McGilp L."/>
            <person name="Shao M."/>
            <person name="Duquette J."/>
            <person name="Hirsch C.N."/>
            <person name="Kimball J."/>
        </authorList>
    </citation>
    <scope>NUCLEOTIDE SEQUENCE</scope>
    <source>
        <tissue evidence="2">Fresh leaf tissue</tissue>
    </source>
</reference>
<gene>
    <name evidence="2" type="ORF">GUJ93_ZPchr0005g15631</name>
</gene>
<keyword evidence="1" id="KW-0812">Transmembrane</keyword>
<keyword evidence="1" id="KW-0472">Membrane</keyword>
<proteinExistence type="predicted"/>
<organism evidence="2 3">
    <name type="scientific">Zizania palustris</name>
    <name type="common">Northern wild rice</name>
    <dbReference type="NCBI Taxonomy" id="103762"/>
    <lineage>
        <taxon>Eukaryota</taxon>
        <taxon>Viridiplantae</taxon>
        <taxon>Streptophyta</taxon>
        <taxon>Embryophyta</taxon>
        <taxon>Tracheophyta</taxon>
        <taxon>Spermatophyta</taxon>
        <taxon>Magnoliopsida</taxon>
        <taxon>Liliopsida</taxon>
        <taxon>Poales</taxon>
        <taxon>Poaceae</taxon>
        <taxon>BOP clade</taxon>
        <taxon>Oryzoideae</taxon>
        <taxon>Oryzeae</taxon>
        <taxon>Zizaniinae</taxon>
        <taxon>Zizania</taxon>
    </lineage>
</organism>
<accession>A0A8J5VRJ7</accession>
<dbReference type="EMBL" id="JAAALK010000284">
    <property type="protein sequence ID" value="KAG8068836.1"/>
    <property type="molecule type" value="Genomic_DNA"/>
</dbReference>
<name>A0A8J5VRJ7_ZIZPA</name>
<evidence type="ECO:0000313" key="3">
    <source>
        <dbReference type="Proteomes" id="UP000729402"/>
    </source>
</evidence>
<comment type="caution">
    <text evidence="2">The sequence shown here is derived from an EMBL/GenBank/DDBJ whole genome shotgun (WGS) entry which is preliminary data.</text>
</comment>
<dbReference type="AlphaFoldDB" id="A0A8J5VRJ7"/>
<protein>
    <submittedName>
        <fullName evidence="2">Uncharacterized protein</fullName>
    </submittedName>
</protein>
<dbReference type="Proteomes" id="UP000729402">
    <property type="component" value="Unassembled WGS sequence"/>
</dbReference>